<sequence>MVITNNPLLRDAKGVEFVEGGFRDVLVRARDLTYLGHELITHPLFASLGMMFSPFRSIVVSDRPEGFSPEQAQLAEDSIASYDLATEGRRRIERNDADYARMDLELLQAALEECGEAGGRVSLCA</sequence>
<gene>
    <name evidence="1" type="ORF">VXJ25_02185</name>
</gene>
<evidence type="ECO:0000313" key="1">
    <source>
        <dbReference type="EMBL" id="MEE6146809.1"/>
    </source>
</evidence>
<keyword evidence="2" id="KW-1185">Reference proteome</keyword>
<accession>A0ABU7R897</accession>
<reference evidence="1 2" key="1">
    <citation type="submission" date="2024-01" db="EMBL/GenBank/DDBJ databases">
        <title>Description of Olsenella sp. nov., isolated from pig feces.</title>
        <authorList>
            <person name="Chang Y.-H."/>
        </authorList>
    </citation>
    <scope>NUCLEOTIDE SEQUENCE [LARGE SCALE GENOMIC DNA]</scope>
    <source>
        <strain evidence="1 2">YH-ols2223</strain>
    </source>
</reference>
<proteinExistence type="predicted"/>
<organism evidence="1 2">
    <name type="scientific">Olsenella absiana</name>
    <dbReference type="NCBI Taxonomy" id="3115222"/>
    <lineage>
        <taxon>Bacteria</taxon>
        <taxon>Bacillati</taxon>
        <taxon>Actinomycetota</taxon>
        <taxon>Coriobacteriia</taxon>
        <taxon>Coriobacteriales</taxon>
        <taxon>Atopobiaceae</taxon>
        <taxon>Olsenella</taxon>
    </lineage>
</organism>
<protein>
    <submittedName>
        <fullName evidence="1">GrdX family protein</fullName>
    </submittedName>
</protein>
<dbReference type="NCBIfam" id="NF038093">
    <property type="entry name" value="GrdX"/>
    <property type="match status" value="1"/>
</dbReference>
<dbReference type="RefSeq" id="WP_330957576.1">
    <property type="nucleotide sequence ID" value="NZ_JAZGJQ010000002.1"/>
</dbReference>
<name>A0ABU7R897_9ACTN</name>
<dbReference type="EMBL" id="JAZGJQ010000002">
    <property type="protein sequence ID" value="MEE6146809.1"/>
    <property type="molecule type" value="Genomic_DNA"/>
</dbReference>
<dbReference type="Proteomes" id="UP001332931">
    <property type="component" value="Unassembled WGS sequence"/>
</dbReference>
<comment type="caution">
    <text evidence="1">The sequence shown here is derived from an EMBL/GenBank/DDBJ whole genome shotgun (WGS) entry which is preliminary data.</text>
</comment>
<evidence type="ECO:0000313" key="2">
    <source>
        <dbReference type="Proteomes" id="UP001332931"/>
    </source>
</evidence>
<dbReference type="InterPro" id="IPR047735">
    <property type="entry name" value="GrdX-like"/>
</dbReference>